<dbReference type="GO" id="GO:0007165">
    <property type="term" value="P:signal transduction"/>
    <property type="evidence" value="ECO:0007669"/>
    <property type="project" value="TreeGrafter"/>
</dbReference>
<dbReference type="EMBL" id="MOEN01000018">
    <property type="protein sequence ID" value="OMH40379.1"/>
    <property type="molecule type" value="Genomic_DNA"/>
</dbReference>
<dbReference type="PROSITE" id="PS00629">
    <property type="entry name" value="IMP_1"/>
    <property type="match status" value="1"/>
</dbReference>
<comment type="catalytic activity">
    <reaction evidence="1 7">
        <text>a myo-inositol phosphate + H2O = myo-inositol + phosphate</text>
        <dbReference type="Rhea" id="RHEA:24056"/>
        <dbReference type="ChEBI" id="CHEBI:15377"/>
        <dbReference type="ChEBI" id="CHEBI:17268"/>
        <dbReference type="ChEBI" id="CHEBI:43474"/>
        <dbReference type="ChEBI" id="CHEBI:84139"/>
        <dbReference type="EC" id="3.1.3.25"/>
    </reaction>
</comment>
<dbReference type="InterPro" id="IPR033942">
    <property type="entry name" value="IMPase"/>
</dbReference>
<organism evidence="8 9">
    <name type="scientific">Desulfurobacterium indicum</name>
    <dbReference type="NCBI Taxonomy" id="1914305"/>
    <lineage>
        <taxon>Bacteria</taxon>
        <taxon>Pseudomonadati</taxon>
        <taxon>Aquificota</taxon>
        <taxon>Aquificia</taxon>
        <taxon>Desulfurobacteriales</taxon>
        <taxon>Desulfurobacteriaceae</taxon>
        <taxon>Desulfurobacterium</taxon>
    </lineage>
</organism>
<keyword evidence="9" id="KW-1185">Reference proteome</keyword>
<dbReference type="SUPFAM" id="SSF56655">
    <property type="entry name" value="Carbohydrate phosphatase"/>
    <property type="match status" value="1"/>
</dbReference>
<keyword evidence="3 6" id="KW-0479">Metal-binding</keyword>
<keyword evidence="4 7" id="KW-0378">Hydrolase</keyword>
<accession>A0A1R1MKU0</accession>
<evidence type="ECO:0000256" key="6">
    <source>
        <dbReference type="PIRSR" id="PIRSR600760-2"/>
    </source>
</evidence>
<dbReference type="PANTHER" id="PTHR20854:SF4">
    <property type="entry name" value="INOSITOL-1-MONOPHOSPHATASE-RELATED"/>
    <property type="match status" value="1"/>
</dbReference>
<name>A0A1R1MKU0_9BACT</name>
<dbReference type="RefSeq" id="WP_076713099.1">
    <property type="nucleotide sequence ID" value="NZ_MOEN01000018.1"/>
</dbReference>
<dbReference type="STRING" id="1914305.BLW93_05485"/>
<comment type="cofactor">
    <cofactor evidence="2 6 7">
        <name>Mg(2+)</name>
        <dbReference type="ChEBI" id="CHEBI:18420"/>
    </cofactor>
</comment>
<evidence type="ECO:0000313" key="8">
    <source>
        <dbReference type="EMBL" id="OMH40379.1"/>
    </source>
</evidence>
<dbReference type="InterPro" id="IPR000760">
    <property type="entry name" value="Inositol_monophosphatase-like"/>
</dbReference>
<reference evidence="8 9" key="1">
    <citation type="submission" date="2016-10" db="EMBL/GenBank/DDBJ databases">
        <title>Genome sequence of a sulfur-reducing bacterium Desulfurobacterium indicum K6013.</title>
        <authorList>
            <person name="Cao J."/>
            <person name="Shao Z."/>
            <person name="Alain K."/>
            <person name="Jebbar M."/>
        </authorList>
    </citation>
    <scope>NUCLEOTIDE SEQUENCE [LARGE SCALE GENOMIC DNA]</scope>
    <source>
        <strain evidence="8 9">K6013</strain>
    </source>
</reference>
<evidence type="ECO:0000256" key="5">
    <source>
        <dbReference type="ARBA" id="ARBA00022842"/>
    </source>
</evidence>
<keyword evidence="5 6" id="KW-0460">Magnesium</keyword>
<dbReference type="AlphaFoldDB" id="A0A1R1MKU0"/>
<evidence type="ECO:0000256" key="1">
    <source>
        <dbReference type="ARBA" id="ARBA00001033"/>
    </source>
</evidence>
<dbReference type="GO" id="GO:0008934">
    <property type="term" value="F:inositol monophosphate 1-phosphatase activity"/>
    <property type="evidence" value="ECO:0007669"/>
    <property type="project" value="InterPro"/>
</dbReference>
<feature type="binding site" evidence="6">
    <location>
        <position position="208"/>
    </location>
    <ligand>
        <name>Mg(2+)</name>
        <dbReference type="ChEBI" id="CHEBI:18420"/>
        <label>1</label>
        <note>catalytic</note>
    </ligand>
</feature>
<dbReference type="InterPro" id="IPR022337">
    <property type="entry name" value="Inositol_monophosphatase_SuhB"/>
</dbReference>
<gene>
    <name evidence="8" type="ORF">BLW93_05485</name>
</gene>
<dbReference type="CDD" id="cd01639">
    <property type="entry name" value="IMPase"/>
    <property type="match status" value="1"/>
</dbReference>
<comment type="similarity">
    <text evidence="7">Belongs to the inositol monophosphatase superfamily.</text>
</comment>
<dbReference type="Pfam" id="PF00459">
    <property type="entry name" value="Inositol_P"/>
    <property type="match status" value="1"/>
</dbReference>
<dbReference type="PRINTS" id="PR01959">
    <property type="entry name" value="SBIMPHPHTASE"/>
</dbReference>
<evidence type="ECO:0000313" key="9">
    <source>
        <dbReference type="Proteomes" id="UP000187408"/>
    </source>
</evidence>
<dbReference type="Proteomes" id="UP000187408">
    <property type="component" value="Unassembled WGS sequence"/>
</dbReference>
<dbReference type="FunFam" id="3.30.540.10:FF:000003">
    <property type="entry name" value="Inositol-1-monophosphatase"/>
    <property type="match status" value="1"/>
</dbReference>
<dbReference type="PRINTS" id="PR00377">
    <property type="entry name" value="IMPHPHTASES"/>
</dbReference>
<dbReference type="Gene3D" id="3.40.190.80">
    <property type="match status" value="1"/>
</dbReference>
<sequence>MEIIETAIKAAKEASQILLNYQGHLKKSEITFKSKNDYVTKADKEAEEKIIEVIKTHFPNHSIVAEESGTFGNSDYVWFIDPLDGTKNFIHGLPMFSVSIGVSFKGEMIAGVVAVPTLNEIFTAEKGSGAFCNGEKIKVSNRPFGEGLIATGFPFRGKEMLDEYLVCFKEVFFSVSGVRRCGSAAIDLAYTAKGIFDGFWELSLKPWDIAAGVLLIQEAEGFVSDFKGGREFLKTGNIIGASQNTYKYLFSIINKYLGNR</sequence>
<evidence type="ECO:0000256" key="3">
    <source>
        <dbReference type="ARBA" id="ARBA00022723"/>
    </source>
</evidence>
<feature type="binding site" evidence="6">
    <location>
        <position position="84"/>
    </location>
    <ligand>
        <name>Mg(2+)</name>
        <dbReference type="ChEBI" id="CHEBI:18420"/>
        <label>1</label>
        <note>catalytic</note>
    </ligand>
</feature>
<dbReference type="GO" id="GO:0006020">
    <property type="term" value="P:inositol metabolic process"/>
    <property type="evidence" value="ECO:0007669"/>
    <property type="project" value="TreeGrafter"/>
</dbReference>
<comment type="caution">
    <text evidence="8">The sequence shown here is derived from an EMBL/GenBank/DDBJ whole genome shotgun (WGS) entry which is preliminary data.</text>
</comment>
<feature type="binding site" evidence="6">
    <location>
        <position position="81"/>
    </location>
    <ligand>
        <name>Mg(2+)</name>
        <dbReference type="ChEBI" id="CHEBI:18420"/>
        <label>1</label>
        <note>catalytic</note>
    </ligand>
</feature>
<evidence type="ECO:0000256" key="4">
    <source>
        <dbReference type="ARBA" id="ARBA00022801"/>
    </source>
</evidence>
<dbReference type="EC" id="3.1.3.25" evidence="7"/>
<dbReference type="Gene3D" id="3.30.540.10">
    <property type="entry name" value="Fructose-1,6-Bisphosphatase, subunit A, domain 1"/>
    <property type="match status" value="1"/>
</dbReference>
<feature type="binding site" evidence="6">
    <location>
        <position position="66"/>
    </location>
    <ligand>
        <name>Mg(2+)</name>
        <dbReference type="ChEBI" id="CHEBI:18420"/>
        <label>1</label>
        <note>catalytic</note>
    </ligand>
</feature>
<dbReference type="OrthoDB" id="9772456at2"/>
<protein>
    <recommendedName>
        <fullName evidence="7">Inositol-1-monophosphatase</fullName>
        <ecNumber evidence="7">3.1.3.25</ecNumber>
    </recommendedName>
</protein>
<dbReference type="InterPro" id="IPR020583">
    <property type="entry name" value="Inositol_monoP_metal-BS"/>
</dbReference>
<dbReference type="GO" id="GO:0046872">
    <property type="term" value="F:metal ion binding"/>
    <property type="evidence" value="ECO:0007669"/>
    <property type="project" value="UniProtKB-KW"/>
</dbReference>
<feature type="binding site" evidence="6">
    <location>
        <position position="83"/>
    </location>
    <ligand>
        <name>Mg(2+)</name>
        <dbReference type="ChEBI" id="CHEBI:18420"/>
        <label>1</label>
        <note>catalytic</note>
    </ligand>
</feature>
<evidence type="ECO:0000256" key="7">
    <source>
        <dbReference type="RuleBase" id="RU364068"/>
    </source>
</evidence>
<dbReference type="PANTHER" id="PTHR20854">
    <property type="entry name" value="INOSITOL MONOPHOSPHATASE"/>
    <property type="match status" value="1"/>
</dbReference>
<proteinExistence type="inferred from homology"/>
<evidence type="ECO:0000256" key="2">
    <source>
        <dbReference type="ARBA" id="ARBA00001946"/>
    </source>
</evidence>